<dbReference type="EMBL" id="SLXD01000008">
    <property type="protein sequence ID" value="TCP01850.1"/>
    <property type="molecule type" value="Genomic_DNA"/>
</dbReference>
<dbReference type="Pfam" id="PF11871">
    <property type="entry name" value="DUF3391"/>
    <property type="match status" value="1"/>
</dbReference>
<dbReference type="CDD" id="cd00077">
    <property type="entry name" value="HDc"/>
    <property type="match status" value="1"/>
</dbReference>
<proteinExistence type="predicted"/>
<accession>A0A4R2M6G4</accession>
<name>A0A4R2M6G4_RUBGE</name>
<dbReference type="PROSITE" id="PS51832">
    <property type="entry name" value="HD_GYP"/>
    <property type="match status" value="1"/>
</dbReference>
<dbReference type="AlphaFoldDB" id="A0A4R2M6G4"/>
<gene>
    <name evidence="3" type="ORF">EV684_108192</name>
</gene>
<evidence type="ECO:0000256" key="1">
    <source>
        <dbReference type="SAM" id="MobiDB-lite"/>
    </source>
</evidence>
<dbReference type="RefSeq" id="WP_132647907.1">
    <property type="nucleotide sequence ID" value="NZ_CP181386.1"/>
</dbReference>
<dbReference type="Pfam" id="PF13487">
    <property type="entry name" value="HD_5"/>
    <property type="match status" value="1"/>
</dbReference>
<comment type="caution">
    <text evidence="3">The sequence shown here is derived from an EMBL/GenBank/DDBJ whole genome shotgun (WGS) entry which is preliminary data.</text>
</comment>
<evidence type="ECO:0000313" key="3">
    <source>
        <dbReference type="EMBL" id="TCP01850.1"/>
    </source>
</evidence>
<dbReference type="Proteomes" id="UP000295106">
    <property type="component" value="Unassembled WGS sequence"/>
</dbReference>
<dbReference type="SUPFAM" id="SSF109604">
    <property type="entry name" value="HD-domain/PDEase-like"/>
    <property type="match status" value="1"/>
</dbReference>
<sequence>MLKKIPVTELRLGMHLHAFEGSWMDHPFWRTRFVIEDPKMLAQVQGSGVRECWIDISLGLDVEAHDAGVRPRVAPTPAAPPAPALAPAAAPPRPASTTMAEELQAAATVCKRGREAVVSMFSDARLGRAIDGEACMPLVEQVTESVFRNPGALVSLARLKTHDDYTYMHSVAVCALMVALGRQLGATDAECRRLGLAGLLHDIGKALMPSEVLNKPGKLTDQEFDVMRSHPERGHGLLQEARGAGEDALEVCLHHHERVDGTGYPHRCSGEALTRLARMGAVCDVYDAVTSNRPYKSGWDPAESIARMASWKGHFDDTILAAFVRSVGIYPTGSLVRMESGRIGIVVEQNPGRPAAPVVNLFYSTRSSMPIPPQRLDLNQAANDRIVGREPAQNWAGRPLDELWLPPEVTRARR</sequence>
<dbReference type="Gene3D" id="1.10.3210.10">
    <property type="entry name" value="Hypothetical protein af1432"/>
    <property type="match status" value="1"/>
</dbReference>
<dbReference type="GO" id="GO:0008081">
    <property type="term" value="F:phosphoric diester hydrolase activity"/>
    <property type="evidence" value="ECO:0007669"/>
    <property type="project" value="UniProtKB-ARBA"/>
</dbReference>
<dbReference type="PANTHER" id="PTHR43155">
    <property type="entry name" value="CYCLIC DI-GMP PHOSPHODIESTERASE PA4108-RELATED"/>
    <property type="match status" value="1"/>
</dbReference>
<evidence type="ECO:0000259" key="2">
    <source>
        <dbReference type="PROSITE" id="PS51832"/>
    </source>
</evidence>
<dbReference type="PANTHER" id="PTHR43155:SF2">
    <property type="entry name" value="CYCLIC DI-GMP PHOSPHODIESTERASE PA4108"/>
    <property type="match status" value="1"/>
</dbReference>
<feature type="domain" description="HD-GYP" evidence="2">
    <location>
        <begin position="144"/>
        <end position="339"/>
    </location>
</feature>
<dbReference type="GeneID" id="99683939"/>
<organism evidence="3 4">
    <name type="scientific">Rubrivivax gelatinosus</name>
    <name type="common">Rhodocyclus gelatinosus</name>
    <name type="synonym">Rhodopseudomonas gelatinosa</name>
    <dbReference type="NCBI Taxonomy" id="28068"/>
    <lineage>
        <taxon>Bacteria</taxon>
        <taxon>Pseudomonadati</taxon>
        <taxon>Pseudomonadota</taxon>
        <taxon>Betaproteobacteria</taxon>
        <taxon>Burkholderiales</taxon>
        <taxon>Sphaerotilaceae</taxon>
        <taxon>Rubrivivax</taxon>
    </lineage>
</organism>
<feature type="region of interest" description="Disordered" evidence="1">
    <location>
        <begin position="72"/>
        <end position="94"/>
    </location>
</feature>
<dbReference type="InterPro" id="IPR021812">
    <property type="entry name" value="DUF3391"/>
</dbReference>
<evidence type="ECO:0000313" key="4">
    <source>
        <dbReference type="Proteomes" id="UP000295106"/>
    </source>
</evidence>
<protein>
    <submittedName>
        <fullName evidence="3">HD-GYP domain-containing protein (C-di-GMP phosphodiesterase class II)</fullName>
    </submittedName>
</protein>
<dbReference type="InterPro" id="IPR037522">
    <property type="entry name" value="HD_GYP_dom"/>
</dbReference>
<dbReference type="SMART" id="SM00471">
    <property type="entry name" value="HDc"/>
    <property type="match status" value="1"/>
</dbReference>
<dbReference type="InterPro" id="IPR003607">
    <property type="entry name" value="HD/PDEase_dom"/>
</dbReference>
<feature type="compositionally biased region" description="Pro residues" evidence="1">
    <location>
        <begin position="77"/>
        <end position="94"/>
    </location>
</feature>
<reference evidence="3 4" key="1">
    <citation type="submission" date="2019-03" db="EMBL/GenBank/DDBJ databases">
        <title>Genomic Encyclopedia of Type Strains, Phase IV (KMG-IV): sequencing the most valuable type-strain genomes for metagenomic binning, comparative biology and taxonomic classification.</title>
        <authorList>
            <person name="Goeker M."/>
        </authorList>
    </citation>
    <scope>NUCLEOTIDE SEQUENCE [LARGE SCALE GENOMIC DNA]</scope>
    <source>
        <strain evidence="3 4">DSM 1709</strain>
    </source>
</reference>
<dbReference type="OrthoDB" id="9764808at2"/>